<feature type="domain" description="RecF/RecN/SMC N-terminal" evidence="3">
    <location>
        <begin position="4"/>
        <end position="978"/>
    </location>
</feature>
<feature type="coiled-coil region" evidence="2">
    <location>
        <begin position="797"/>
        <end position="838"/>
    </location>
</feature>
<evidence type="ECO:0000256" key="1">
    <source>
        <dbReference type="ARBA" id="ARBA00023054"/>
    </source>
</evidence>
<dbReference type="GO" id="GO:0005524">
    <property type="term" value="F:ATP binding"/>
    <property type="evidence" value="ECO:0007669"/>
    <property type="project" value="InterPro"/>
</dbReference>
<proteinExistence type="predicted"/>
<dbReference type="GO" id="GO:0016887">
    <property type="term" value="F:ATP hydrolysis activity"/>
    <property type="evidence" value="ECO:0007669"/>
    <property type="project" value="InterPro"/>
</dbReference>
<evidence type="ECO:0000313" key="4">
    <source>
        <dbReference type="EMBL" id="MBS3060975.1"/>
    </source>
</evidence>
<dbReference type="InterPro" id="IPR003395">
    <property type="entry name" value="RecF/RecN/SMC_N"/>
</dbReference>
<dbReference type="Gene3D" id="3.40.50.300">
    <property type="entry name" value="P-loop containing nucleotide triphosphate hydrolases"/>
    <property type="match status" value="2"/>
</dbReference>
<feature type="coiled-coil region" evidence="2">
    <location>
        <begin position="66"/>
        <end position="93"/>
    </location>
</feature>
<evidence type="ECO:0000259" key="3">
    <source>
        <dbReference type="Pfam" id="PF02463"/>
    </source>
</evidence>
<feature type="coiled-coil region" evidence="2">
    <location>
        <begin position="654"/>
        <end position="754"/>
    </location>
</feature>
<dbReference type="Proteomes" id="UP000675968">
    <property type="component" value="Unassembled WGS sequence"/>
</dbReference>
<reference evidence="4" key="2">
    <citation type="submission" date="2021-05" db="EMBL/GenBank/DDBJ databases">
        <title>Protein family content uncovers lineage relationships and bacterial pathway maintenance mechanisms in DPANN archaea.</title>
        <authorList>
            <person name="Castelle C.J."/>
            <person name="Meheust R."/>
            <person name="Jaffe A.L."/>
            <person name="Seitz K."/>
            <person name="Gong X."/>
            <person name="Baker B.J."/>
            <person name="Banfield J.F."/>
        </authorList>
    </citation>
    <scope>NUCLEOTIDE SEQUENCE</scope>
    <source>
        <strain evidence="4">RIFCSPLOWO2_01_FULL_AR10_48_17</strain>
    </source>
</reference>
<dbReference type="EMBL" id="JAGVWC010000003">
    <property type="protein sequence ID" value="MBS3060975.1"/>
    <property type="molecule type" value="Genomic_DNA"/>
</dbReference>
<organism evidence="4 5">
    <name type="scientific">Candidatus Iainarchaeum sp</name>
    <dbReference type="NCBI Taxonomy" id="3101447"/>
    <lineage>
        <taxon>Archaea</taxon>
        <taxon>Candidatus Iainarchaeota</taxon>
        <taxon>Candidatus Iainarchaeia</taxon>
        <taxon>Candidatus Iainarchaeales</taxon>
        <taxon>Candidatus Iainarchaeaceae</taxon>
        <taxon>Candidatus Iainarchaeum</taxon>
    </lineage>
</organism>
<dbReference type="InterPro" id="IPR027417">
    <property type="entry name" value="P-loop_NTPase"/>
</dbReference>
<dbReference type="SUPFAM" id="SSF75712">
    <property type="entry name" value="Rad50 coiled-coil Zn hook"/>
    <property type="match status" value="1"/>
</dbReference>
<dbReference type="AlphaFoldDB" id="A0A8T4LC24"/>
<feature type="coiled-coil region" evidence="2">
    <location>
        <begin position="574"/>
        <end position="615"/>
    </location>
</feature>
<reference evidence="4" key="1">
    <citation type="submission" date="2021-03" db="EMBL/GenBank/DDBJ databases">
        <authorList>
            <person name="Jaffe A."/>
        </authorList>
    </citation>
    <scope>NUCLEOTIDE SEQUENCE</scope>
    <source>
        <strain evidence="4">RIFCSPLOWO2_01_FULL_AR10_48_17</strain>
    </source>
</reference>
<dbReference type="PIRSF" id="PIRSF005719">
    <property type="entry name" value="SMC"/>
    <property type="match status" value="1"/>
</dbReference>
<feature type="coiled-coil region" evidence="2">
    <location>
        <begin position="158"/>
        <end position="280"/>
    </location>
</feature>
<name>A0A8T4LC24_9ARCH</name>
<accession>A0A8T4LC24</accession>
<feature type="coiled-coil region" evidence="2">
    <location>
        <begin position="310"/>
        <end position="435"/>
    </location>
</feature>
<dbReference type="InterPro" id="IPR024704">
    <property type="entry name" value="SMC"/>
</dbReference>
<keyword evidence="1 2" id="KW-0175">Coiled coil</keyword>
<sequence>MIRIKKISLRNFKSFRKAEIPVSMGFTAIVGSNGSGKSNILDAFLFVFGINSLKALRASRMTDLVNNQAKDDYAKVEIDLEDLEKEKKITISRTIDTGGKSVLRLNDRRVTLNEVSSMLEEMGIKPYGHNIVVQGDVTRIIEMNAIQRREMIDEVAGIREFDEKKKEAEKELGNVETRIKEVRIVLSERQSQLEQLSQDRQAAIHHNELQEELKKTKATLFKAEILRLSDELQKNQEKTLRLTEEKQKREERLTQTRIELTELEAEIEEANKVLLAASQKTFSEIGILIEEKKSEKRVREERFSARQTATEKILIRKEQLEKRLVEIESDLREKGKQFEEKNIQAQEIEKRIAEKQSELGEIKEGLLVKNKELKELETELAGFEEEEENQTKAFFEKQSTVSANQKAMDFRRQQANELQAELNQVNQRISGMQQKQDSLSELLSKYPKPLSQQQDILHNIELAVQQISYSESSLDSVKKSILALEKTKAACPTCDSKLSEKQKNDVLESKRSEEKRLLIRIKEAHEKRGQLLDEKKSMETVIEKVNELERFVAPLKELLPKKNQLEEKLSGIKASLDERKILELENELKAFREKMEDAQDKTEQQKSKVNEFKAKSNFDALNRLSEEINSLTRQLNGVLGIRKELELQTKMVLLEEKESDSKELERLSSEKKDLSALLEKERVESKAIEVELEKLNREMVKAEEQNRDLVEKKERLTKKQLDHRERIEKDNVAIRDFERKMTELEVEKGKFEVRKTDVSEEAQNFVEFPTFETFDVKQLRERLPQIEREISKMGAINQKALENFGEYEQEMLEIKKKADRLEEERLAVMDMMQKIEDRRTEVFMNCFEQINSNFREMQFLLGEGTGQLALESPERPLESGLLIEANVRGKQNQNIDSMSGGEKTLTALSFLFAIQLYDNAPFYIFDEADAALDKENSAKLARIIAKISQKNQFIGITHNDTVVKQANQIIGVALNEQRSSVVGLRLKEAGEGAAA</sequence>
<dbReference type="Gene3D" id="1.10.287.510">
    <property type="entry name" value="Helix hairpin bin"/>
    <property type="match status" value="1"/>
</dbReference>
<comment type="caution">
    <text evidence="4">The sequence shown here is derived from an EMBL/GenBank/DDBJ whole genome shotgun (WGS) entry which is preliminary data.</text>
</comment>
<dbReference type="SUPFAM" id="SSF52540">
    <property type="entry name" value="P-loop containing nucleoside triphosphate hydrolases"/>
    <property type="match status" value="1"/>
</dbReference>
<dbReference type="PANTHER" id="PTHR43977">
    <property type="entry name" value="STRUCTURAL MAINTENANCE OF CHROMOSOMES PROTEIN 3"/>
    <property type="match status" value="1"/>
</dbReference>
<gene>
    <name evidence="4" type="ORF">J4215_00150</name>
</gene>
<protein>
    <submittedName>
        <fullName evidence="4">AAA family ATPase</fullName>
    </submittedName>
</protein>
<dbReference type="Pfam" id="PF02463">
    <property type="entry name" value="SMC_N"/>
    <property type="match status" value="1"/>
</dbReference>
<evidence type="ECO:0000256" key="2">
    <source>
        <dbReference type="SAM" id="Coils"/>
    </source>
</evidence>
<evidence type="ECO:0000313" key="5">
    <source>
        <dbReference type="Proteomes" id="UP000675968"/>
    </source>
</evidence>